<dbReference type="GO" id="GO:0061630">
    <property type="term" value="F:ubiquitin protein ligase activity"/>
    <property type="evidence" value="ECO:0007669"/>
    <property type="project" value="TreeGrafter"/>
</dbReference>
<feature type="domain" description="RING-type" evidence="5">
    <location>
        <begin position="12"/>
        <end position="52"/>
    </location>
</feature>
<keyword evidence="7" id="KW-1185">Reference proteome</keyword>
<evidence type="ECO:0000256" key="1">
    <source>
        <dbReference type="ARBA" id="ARBA00022723"/>
    </source>
</evidence>
<evidence type="ECO:0000256" key="4">
    <source>
        <dbReference type="PROSITE-ProRule" id="PRU00175"/>
    </source>
</evidence>
<dbReference type="Gene3D" id="3.30.40.10">
    <property type="entry name" value="Zinc/RING finger domain, C3HC4 (zinc finger)"/>
    <property type="match status" value="1"/>
</dbReference>
<keyword evidence="1" id="KW-0479">Metal-binding</keyword>
<protein>
    <recommendedName>
        <fullName evidence="5">RING-type domain-containing protein</fullName>
    </recommendedName>
</protein>
<accession>A0A1S8WNT2</accession>
<dbReference type="AlphaFoldDB" id="A0A1S8WNT2"/>
<organism evidence="6 7">
    <name type="scientific">Opisthorchis viverrini</name>
    <name type="common">Southeast Asian liver fluke</name>
    <dbReference type="NCBI Taxonomy" id="6198"/>
    <lineage>
        <taxon>Eukaryota</taxon>
        <taxon>Metazoa</taxon>
        <taxon>Spiralia</taxon>
        <taxon>Lophotrochozoa</taxon>
        <taxon>Platyhelminthes</taxon>
        <taxon>Trematoda</taxon>
        <taxon>Digenea</taxon>
        <taxon>Opisthorchiida</taxon>
        <taxon>Opisthorchiata</taxon>
        <taxon>Opisthorchiidae</taxon>
        <taxon>Opisthorchis</taxon>
    </lineage>
</organism>
<evidence type="ECO:0000256" key="2">
    <source>
        <dbReference type="ARBA" id="ARBA00022771"/>
    </source>
</evidence>
<keyword evidence="2 4" id="KW-0863">Zinc-finger</keyword>
<evidence type="ECO:0000313" key="7">
    <source>
        <dbReference type="Proteomes" id="UP000243686"/>
    </source>
</evidence>
<gene>
    <name evidence="6" type="ORF">X801_08109</name>
</gene>
<dbReference type="PROSITE" id="PS50089">
    <property type="entry name" value="ZF_RING_2"/>
    <property type="match status" value="1"/>
</dbReference>
<evidence type="ECO:0000259" key="5">
    <source>
        <dbReference type="PROSITE" id="PS50089"/>
    </source>
</evidence>
<dbReference type="InterPro" id="IPR018957">
    <property type="entry name" value="Znf_C3HC4_RING-type"/>
</dbReference>
<dbReference type="InterPro" id="IPR013083">
    <property type="entry name" value="Znf_RING/FYVE/PHD"/>
</dbReference>
<keyword evidence="3" id="KW-0862">Zinc</keyword>
<evidence type="ECO:0000313" key="6">
    <source>
        <dbReference type="EMBL" id="OON16081.1"/>
    </source>
</evidence>
<dbReference type="Proteomes" id="UP000243686">
    <property type="component" value="Unassembled WGS sequence"/>
</dbReference>
<dbReference type="PANTHER" id="PTHR25462">
    <property type="entry name" value="BONUS, ISOFORM C-RELATED"/>
    <property type="match status" value="1"/>
</dbReference>
<dbReference type="InterPro" id="IPR001841">
    <property type="entry name" value="Znf_RING"/>
</dbReference>
<evidence type="ECO:0000256" key="3">
    <source>
        <dbReference type="ARBA" id="ARBA00022833"/>
    </source>
</evidence>
<name>A0A1S8WNT2_OPIVI</name>
<feature type="non-terminal residue" evidence="6">
    <location>
        <position position="272"/>
    </location>
</feature>
<reference evidence="6 7" key="1">
    <citation type="submission" date="2015-03" db="EMBL/GenBank/DDBJ databases">
        <title>Draft genome of the nematode, Opisthorchis viverrini.</title>
        <authorList>
            <person name="Mitreva M."/>
        </authorList>
    </citation>
    <scope>NUCLEOTIDE SEQUENCE [LARGE SCALE GENOMIC DNA]</scope>
    <source>
        <strain evidence="6">Khon Kaen</strain>
    </source>
</reference>
<dbReference type="EMBL" id="KV898877">
    <property type="protein sequence ID" value="OON16081.1"/>
    <property type="molecule type" value="Genomic_DNA"/>
</dbReference>
<dbReference type="Gene3D" id="4.10.830.40">
    <property type="match status" value="1"/>
</dbReference>
<dbReference type="InterPro" id="IPR047153">
    <property type="entry name" value="TRIM45/56/19-like"/>
</dbReference>
<dbReference type="SUPFAM" id="SSF57850">
    <property type="entry name" value="RING/U-box"/>
    <property type="match status" value="1"/>
</dbReference>
<dbReference type="InterPro" id="IPR017907">
    <property type="entry name" value="Znf_RING_CS"/>
</dbReference>
<sequence length="272" mass="29686">MLSGKLKEEVHCPGCQQIFQNPLLLPCGHSVCVACANRLWFPMTWPGKQCPVLSADDAVSEADSGVVVCSTESTGSLNHTTTTTISTISPRECCPSCSTIPKLPAENLIERYPTAQDWWPRNVALENLIYRLSELNSNGSKELVNRPQPNAFRQCHLCESKPAGVPAVSYCENCHLAYCSRCVTKWHPNSGLLSRHRIASVTEQDPVESRAPFQSNCCLDKTIVLTPMTNGYSTPQVQCWASTNGSASFGLTKSSHSGHVICSATVQAKRCK</sequence>
<dbReference type="SMART" id="SM00184">
    <property type="entry name" value="RING"/>
    <property type="match status" value="1"/>
</dbReference>
<dbReference type="Pfam" id="PF00097">
    <property type="entry name" value="zf-C3HC4"/>
    <property type="match status" value="1"/>
</dbReference>
<dbReference type="GO" id="GO:0008270">
    <property type="term" value="F:zinc ion binding"/>
    <property type="evidence" value="ECO:0007669"/>
    <property type="project" value="UniProtKB-KW"/>
</dbReference>
<dbReference type="PROSITE" id="PS00518">
    <property type="entry name" value="ZF_RING_1"/>
    <property type="match status" value="1"/>
</dbReference>
<dbReference type="PANTHER" id="PTHR25462:SF306">
    <property type="entry name" value="TRIPARTITE MOTIF CONTAINING 9"/>
    <property type="match status" value="1"/>
</dbReference>
<proteinExistence type="predicted"/>